<name>A0A068V2F8_COFCA</name>
<dbReference type="PhylomeDB" id="A0A068V2F8"/>
<organism evidence="3 4">
    <name type="scientific">Coffea canephora</name>
    <name type="common">Robusta coffee</name>
    <dbReference type="NCBI Taxonomy" id="49390"/>
    <lineage>
        <taxon>Eukaryota</taxon>
        <taxon>Viridiplantae</taxon>
        <taxon>Streptophyta</taxon>
        <taxon>Embryophyta</taxon>
        <taxon>Tracheophyta</taxon>
        <taxon>Spermatophyta</taxon>
        <taxon>Magnoliopsida</taxon>
        <taxon>eudicotyledons</taxon>
        <taxon>Gunneridae</taxon>
        <taxon>Pentapetalae</taxon>
        <taxon>asterids</taxon>
        <taxon>lamiids</taxon>
        <taxon>Gentianales</taxon>
        <taxon>Rubiaceae</taxon>
        <taxon>Ixoroideae</taxon>
        <taxon>Gardenieae complex</taxon>
        <taxon>Bertiereae - Coffeeae clade</taxon>
        <taxon>Coffeeae</taxon>
        <taxon>Coffea</taxon>
    </lineage>
</organism>
<evidence type="ECO:0000259" key="2">
    <source>
        <dbReference type="Pfam" id="PF00005"/>
    </source>
</evidence>
<protein>
    <recommendedName>
        <fullName evidence="2">ABC transporter domain-containing protein</fullName>
    </recommendedName>
</protein>
<dbReference type="EMBL" id="HG739176">
    <property type="protein sequence ID" value="CDP14836.1"/>
    <property type="molecule type" value="Genomic_DNA"/>
</dbReference>
<dbReference type="InterPro" id="IPR003439">
    <property type="entry name" value="ABC_transporter-like_ATP-bd"/>
</dbReference>
<dbReference type="Gramene" id="CDP14836">
    <property type="protein sequence ID" value="CDP14836"/>
    <property type="gene ID" value="GSCOC_T00042302001"/>
</dbReference>
<dbReference type="InParanoid" id="A0A068V2F8"/>
<dbReference type="OrthoDB" id="10255969at2759"/>
<dbReference type="GO" id="GO:0005319">
    <property type="term" value="F:lipid transporter activity"/>
    <property type="evidence" value="ECO:0007669"/>
    <property type="project" value="TreeGrafter"/>
</dbReference>
<reference evidence="4" key="1">
    <citation type="journal article" date="2014" name="Science">
        <title>The coffee genome provides insight into the convergent evolution of caffeine biosynthesis.</title>
        <authorList>
            <person name="Denoeud F."/>
            <person name="Carretero-Paulet L."/>
            <person name="Dereeper A."/>
            <person name="Droc G."/>
            <person name="Guyot R."/>
            <person name="Pietrella M."/>
            <person name="Zheng C."/>
            <person name="Alberti A."/>
            <person name="Anthony F."/>
            <person name="Aprea G."/>
            <person name="Aury J.M."/>
            <person name="Bento P."/>
            <person name="Bernard M."/>
            <person name="Bocs S."/>
            <person name="Campa C."/>
            <person name="Cenci A."/>
            <person name="Combes M.C."/>
            <person name="Crouzillat D."/>
            <person name="Da Silva C."/>
            <person name="Daddiego L."/>
            <person name="De Bellis F."/>
            <person name="Dussert S."/>
            <person name="Garsmeur O."/>
            <person name="Gayraud T."/>
            <person name="Guignon V."/>
            <person name="Jahn K."/>
            <person name="Jamilloux V."/>
            <person name="Joet T."/>
            <person name="Labadie K."/>
            <person name="Lan T."/>
            <person name="Leclercq J."/>
            <person name="Lepelley M."/>
            <person name="Leroy T."/>
            <person name="Li L.T."/>
            <person name="Librado P."/>
            <person name="Lopez L."/>
            <person name="Munoz A."/>
            <person name="Noel B."/>
            <person name="Pallavicini A."/>
            <person name="Perrotta G."/>
            <person name="Poncet V."/>
            <person name="Pot D."/>
            <person name="Priyono X."/>
            <person name="Rigoreau M."/>
            <person name="Rouard M."/>
            <person name="Rozas J."/>
            <person name="Tranchant-Dubreuil C."/>
            <person name="VanBuren R."/>
            <person name="Zhang Q."/>
            <person name="Andrade A.C."/>
            <person name="Argout X."/>
            <person name="Bertrand B."/>
            <person name="de Kochko A."/>
            <person name="Graziosi G."/>
            <person name="Henry R.J."/>
            <person name="Jayarama X."/>
            <person name="Ming R."/>
            <person name="Nagai C."/>
            <person name="Rounsley S."/>
            <person name="Sankoff D."/>
            <person name="Giuliano G."/>
            <person name="Albert V.A."/>
            <person name="Wincker P."/>
            <person name="Lashermes P."/>
        </authorList>
    </citation>
    <scope>NUCLEOTIDE SEQUENCE [LARGE SCALE GENOMIC DNA]</scope>
    <source>
        <strain evidence="4">cv. DH200-94</strain>
    </source>
</reference>
<evidence type="ECO:0000313" key="3">
    <source>
        <dbReference type="EMBL" id="CDP14836.1"/>
    </source>
</evidence>
<dbReference type="PANTHER" id="PTHR19229:SF223">
    <property type="entry name" value="ABC TRANSPORTER A FAMILY MEMBER 11-LIKE"/>
    <property type="match status" value="1"/>
</dbReference>
<comment type="similarity">
    <text evidence="1">Belongs to the ABC transporter superfamily. ABCA family. CPR flippase (TC 3.A.1.211) subfamily.</text>
</comment>
<proteinExistence type="inferred from homology"/>
<accession>A0A068V2F8</accession>
<dbReference type="Pfam" id="PF00005">
    <property type="entry name" value="ABC_tran"/>
    <property type="match status" value="1"/>
</dbReference>
<dbReference type="GO" id="GO:0005524">
    <property type="term" value="F:ATP binding"/>
    <property type="evidence" value="ECO:0007669"/>
    <property type="project" value="InterPro"/>
</dbReference>
<dbReference type="InterPro" id="IPR026082">
    <property type="entry name" value="ABCA"/>
</dbReference>
<evidence type="ECO:0000313" key="4">
    <source>
        <dbReference type="Proteomes" id="UP000295252"/>
    </source>
</evidence>
<dbReference type="GO" id="GO:0016887">
    <property type="term" value="F:ATP hydrolysis activity"/>
    <property type="evidence" value="ECO:0007669"/>
    <property type="project" value="InterPro"/>
</dbReference>
<dbReference type="STRING" id="49390.A0A068V2F8"/>
<dbReference type="PANTHER" id="PTHR19229">
    <property type="entry name" value="ATP-BINDING CASSETTE TRANSPORTER SUBFAMILY A ABCA"/>
    <property type="match status" value="1"/>
</dbReference>
<dbReference type="InterPro" id="IPR027417">
    <property type="entry name" value="P-loop_NTPase"/>
</dbReference>
<keyword evidence="4" id="KW-1185">Reference proteome</keyword>
<evidence type="ECO:0000256" key="1">
    <source>
        <dbReference type="ARBA" id="ARBA00008526"/>
    </source>
</evidence>
<gene>
    <name evidence="3" type="ORF">GSCOC_T00042302001</name>
</gene>
<dbReference type="Gene3D" id="3.40.50.300">
    <property type="entry name" value="P-loop containing nucleotide triphosphate hydrolases"/>
    <property type="match status" value="1"/>
</dbReference>
<feature type="domain" description="ABC transporter" evidence="2">
    <location>
        <begin position="25"/>
        <end position="102"/>
    </location>
</feature>
<sequence>MCQGQSPQVQSGAVKHRLWDPLFFTLWNALSAKEHLHLFASIKGLPTATRKSEVKHLLATVDIDKIASVRAGSYSGGTRCRLSLAIALIGDPKLLILDEPTTGMDPVTRRHI</sequence>
<dbReference type="GO" id="GO:0140359">
    <property type="term" value="F:ABC-type transporter activity"/>
    <property type="evidence" value="ECO:0007669"/>
    <property type="project" value="InterPro"/>
</dbReference>
<dbReference type="AlphaFoldDB" id="A0A068V2F8"/>
<dbReference type="GO" id="GO:0016020">
    <property type="term" value="C:membrane"/>
    <property type="evidence" value="ECO:0007669"/>
    <property type="project" value="InterPro"/>
</dbReference>
<dbReference type="Proteomes" id="UP000295252">
    <property type="component" value="Chromosome VI"/>
</dbReference>
<dbReference type="SUPFAM" id="SSF52540">
    <property type="entry name" value="P-loop containing nucleoside triphosphate hydrolases"/>
    <property type="match status" value="1"/>
</dbReference>